<dbReference type="Pfam" id="PF01138">
    <property type="entry name" value="RNase_PH"/>
    <property type="match status" value="1"/>
</dbReference>
<keyword evidence="8" id="KW-1185">Reference proteome</keyword>
<dbReference type="AlphaFoldDB" id="A0A5N5QQP4"/>
<dbReference type="SUPFAM" id="SSF57180">
    <property type="entry name" value="Cellulose-binding domain"/>
    <property type="match status" value="1"/>
</dbReference>
<evidence type="ECO:0000256" key="5">
    <source>
        <dbReference type="SAM" id="MobiDB-lite"/>
    </source>
</evidence>
<dbReference type="InterPro" id="IPR057230">
    <property type="entry name" value="DUF7908"/>
</dbReference>
<dbReference type="SUPFAM" id="SSF54211">
    <property type="entry name" value="Ribosomal protein S5 domain 2-like"/>
    <property type="match status" value="1"/>
</dbReference>
<gene>
    <name evidence="7" type="ORF">CTheo_2422</name>
</gene>
<sequence>MPPKKSEGDLTSAASTLVRKQKADVARCIEVEVPPALPTNSINGIPATVDVERFAQRGFQARSFEINAMESAMKNAMGVASHRVWQTLPRHLRRRAASHNVRRVPVRLREKAKLEIDPVKRGKFIKLLKRKRRQEHVSGRTQKFLKRQENKSWLETHLWHAKRMHMLDIWGYRLAQRPTEKSYRPSHRAAVHGSTINDVSYMAVLEVIGNQDALMSLLKQCCDLATIGPWAARYSSGARACPTFIYEASQWPRGLIAPATVIWRPKARNSDASIDSTPTFTHPSSPSPARVVWIRVHPAARENAIVALKTASQQNSLSGQVEITDLSGDLNSFELVGPRTSQVIHGALKLASSGQKLKKFWQSLANARSPGNFSPGMIIGLTVHDPRFPPTNTKVDDIMVVSEARFIAPDPELAQSDLWEQVIRDRLRTPTFKKGELDKRRSQNLVPGSRLRPTERDDKIPIILIQYTITDDHARITASGDSVQPLYGWTIMLPPSWSMPFLLSLVHTGTRVVGLSARHHQRLESRSPHFPNDYVGVPAYIDMATERATIERARWERTPKGKRVNFEALGIMHPWLSNWDGLVGNPPSHATVAGLIPTGRATDESSTGKPWLFCLPKLDLFIRDAAEHLQDSGVQVFAEQLESHRRRRGLASLDGELAMQLFGRALVNVHVDMLGRGNPKDRAILYGCNSDEEMLRWKAVERHLTNNHVQNAFAISPVSDLPVLGYITSGGFSLQLGHGHGIAAASLKELIRMSRRSINKNELLVRVRDLNSTIAPLARTVSDSSQLRGDGRAPFTYRPIGLELGVAPTTNGSACARVGGTEVWTGIKLEVENNEMKYVGANGRDGGRIEVTVTCTPGSHPHLSGQAIEDLSLEYSNQCGACLVPFLVPNPQFTIVAGHKSWLVHIDSLVVSDDGNLTDTLWIAIRGALWDLRIPRTNPISFRARDSDQTAKGGDAFGSAVKSKHQSTGGRSGAGDFELPDYWDDGEPLKNRNSLPVCITYNMSTIASTAGILPSRSAVNTEVLSTAMNSIVLAATIFASGVISQSTAGLYGQCGGIGWTGATLCPAGSTCTKLNDWYYQCLPGSSSTTTSVAATPTTTVSGTPPPTTTTSRASTTATGGGTVGPTLLPNYLWIRAVAAPNFHKYLQSYIPGTATDAVLADASTAGQFTITNGKLTQVTPGGGLLYANVETRADTTVVKLKVSWQTSSTTSGTFAWSGDALIWTIDGISRPNNAAWLACTDSVKGQVLYVNLGPYAYNTPAGCADQTIHYYNAATADV</sequence>
<dbReference type="InterPro" id="IPR012590">
    <property type="entry name" value="POPLD_dom"/>
</dbReference>
<dbReference type="OrthoDB" id="442863at2759"/>
<dbReference type="InterPro" id="IPR009723">
    <property type="entry name" value="Pop1_N"/>
</dbReference>
<dbReference type="PROSITE" id="PS00562">
    <property type="entry name" value="CBM1_1"/>
    <property type="match status" value="1"/>
</dbReference>
<evidence type="ECO:0000259" key="6">
    <source>
        <dbReference type="PROSITE" id="PS51164"/>
    </source>
</evidence>
<keyword evidence="2" id="KW-0819">tRNA processing</keyword>
<feature type="region of interest" description="Disordered" evidence="5">
    <location>
        <begin position="945"/>
        <end position="976"/>
    </location>
</feature>
<dbReference type="GO" id="GO:0005975">
    <property type="term" value="P:carbohydrate metabolic process"/>
    <property type="evidence" value="ECO:0007669"/>
    <property type="project" value="InterPro"/>
</dbReference>
<dbReference type="GO" id="GO:0001682">
    <property type="term" value="P:tRNA 5'-leader removal"/>
    <property type="evidence" value="ECO:0007669"/>
    <property type="project" value="InterPro"/>
</dbReference>
<dbReference type="Pfam" id="PF25485">
    <property type="entry name" value="DUF7908"/>
    <property type="match status" value="1"/>
</dbReference>
<dbReference type="PANTHER" id="PTHR22731:SF3">
    <property type="entry name" value="RIBONUCLEASES P_MRP PROTEIN SUBUNIT POP1"/>
    <property type="match status" value="1"/>
</dbReference>
<comment type="caution">
    <text evidence="7">The sequence shown here is derived from an EMBL/GenBank/DDBJ whole genome shotgun (WGS) entry which is preliminary data.</text>
</comment>
<dbReference type="GO" id="GO:0000172">
    <property type="term" value="C:ribonuclease MRP complex"/>
    <property type="evidence" value="ECO:0007669"/>
    <property type="project" value="InterPro"/>
</dbReference>
<dbReference type="SMART" id="SM00236">
    <property type="entry name" value="fCBD"/>
    <property type="match status" value="1"/>
</dbReference>
<dbReference type="Gene3D" id="3.30.230.70">
    <property type="entry name" value="GHMP Kinase, N-terminal domain"/>
    <property type="match status" value="1"/>
</dbReference>
<organism evidence="7 8">
    <name type="scientific">Ceratobasidium theobromae</name>
    <dbReference type="NCBI Taxonomy" id="1582974"/>
    <lineage>
        <taxon>Eukaryota</taxon>
        <taxon>Fungi</taxon>
        <taxon>Dikarya</taxon>
        <taxon>Basidiomycota</taxon>
        <taxon>Agaricomycotina</taxon>
        <taxon>Agaricomycetes</taxon>
        <taxon>Cantharellales</taxon>
        <taxon>Ceratobasidiaceae</taxon>
        <taxon>Ceratobasidium</taxon>
    </lineage>
</organism>
<dbReference type="GO" id="GO:0005576">
    <property type="term" value="C:extracellular region"/>
    <property type="evidence" value="ECO:0007669"/>
    <property type="project" value="InterPro"/>
</dbReference>
<dbReference type="InterPro" id="IPR000254">
    <property type="entry name" value="CBD"/>
</dbReference>
<dbReference type="Proteomes" id="UP000383932">
    <property type="component" value="Unassembled WGS sequence"/>
</dbReference>
<dbReference type="InterPro" id="IPR027408">
    <property type="entry name" value="PNPase/RNase_PH_dom_sf"/>
</dbReference>
<dbReference type="GO" id="GO:0000176">
    <property type="term" value="C:nuclear exosome (RNase complex)"/>
    <property type="evidence" value="ECO:0007669"/>
    <property type="project" value="UniProtKB-ARBA"/>
</dbReference>
<evidence type="ECO:0000256" key="3">
    <source>
        <dbReference type="ARBA" id="ARBA00022729"/>
    </source>
</evidence>
<dbReference type="Gene3D" id="3.30.1360.120">
    <property type="entry name" value="Probable tRNA modification gtpase trme, domain 1"/>
    <property type="match status" value="1"/>
</dbReference>
<dbReference type="InterPro" id="IPR027266">
    <property type="entry name" value="TrmE/GcvT-like"/>
</dbReference>
<feature type="domain" description="CBM1" evidence="6">
    <location>
        <begin position="1046"/>
        <end position="1082"/>
    </location>
</feature>
<evidence type="ECO:0000313" key="7">
    <source>
        <dbReference type="EMBL" id="KAB5594085.1"/>
    </source>
</evidence>
<dbReference type="Pfam" id="PF06978">
    <property type="entry name" value="POP1_N"/>
    <property type="match status" value="2"/>
</dbReference>
<dbReference type="SUPFAM" id="SSF103025">
    <property type="entry name" value="Folate-binding domain"/>
    <property type="match status" value="1"/>
</dbReference>
<dbReference type="GO" id="GO:0030248">
    <property type="term" value="F:cellulose binding"/>
    <property type="evidence" value="ECO:0007669"/>
    <property type="project" value="InterPro"/>
</dbReference>
<protein>
    <submittedName>
        <fullName evidence="7">Ribonuclease P/MRP protein subunit POP1</fullName>
    </submittedName>
</protein>
<evidence type="ECO:0000256" key="4">
    <source>
        <dbReference type="ARBA" id="ARBA00023242"/>
    </source>
</evidence>
<dbReference type="InterPro" id="IPR035971">
    <property type="entry name" value="CBD_sf"/>
</dbReference>
<dbReference type="Pfam" id="PF22770">
    <property type="entry name" value="POP1_C"/>
    <property type="match status" value="1"/>
</dbReference>
<dbReference type="InterPro" id="IPR055079">
    <property type="entry name" value="POP1_C"/>
</dbReference>
<dbReference type="InterPro" id="IPR039182">
    <property type="entry name" value="Pop1"/>
</dbReference>
<dbReference type="PANTHER" id="PTHR22731">
    <property type="entry name" value="RIBONUCLEASES P/MRP PROTEIN SUBUNIT POP1"/>
    <property type="match status" value="1"/>
</dbReference>
<dbReference type="Pfam" id="PF08170">
    <property type="entry name" value="POPLD"/>
    <property type="match status" value="1"/>
</dbReference>
<dbReference type="PROSITE" id="PS51164">
    <property type="entry name" value="CBM1_2"/>
    <property type="match status" value="1"/>
</dbReference>
<dbReference type="GO" id="GO:0005655">
    <property type="term" value="C:nucleolar ribonuclease P complex"/>
    <property type="evidence" value="ECO:0007669"/>
    <property type="project" value="InterPro"/>
</dbReference>
<feature type="compositionally biased region" description="Low complexity" evidence="5">
    <location>
        <begin position="1088"/>
        <end position="1117"/>
    </location>
</feature>
<proteinExistence type="predicted"/>
<feature type="region of interest" description="Disordered" evidence="5">
    <location>
        <begin position="1088"/>
        <end position="1121"/>
    </location>
</feature>
<comment type="subcellular location">
    <subcellularLocation>
        <location evidence="1">Nucleus</location>
    </subcellularLocation>
</comment>
<reference evidence="7 8" key="1">
    <citation type="journal article" date="2019" name="Fungal Biol. Biotechnol.">
        <title>Draft genome sequence of fastidious pathogen Ceratobasidium theobromae, which causes vascular-streak dieback in Theobroma cacao.</title>
        <authorList>
            <person name="Ali S.S."/>
            <person name="Asman A."/>
            <person name="Shao J."/>
            <person name="Firmansyah A.P."/>
            <person name="Susilo A.W."/>
            <person name="Rosmana A."/>
            <person name="McMahon P."/>
            <person name="Junaid M."/>
            <person name="Guest D."/>
            <person name="Kheng T.Y."/>
            <person name="Meinhardt L.W."/>
            <person name="Bailey B.A."/>
        </authorList>
    </citation>
    <scope>NUCLEOTIDE SEQUENCE [LARGE SCALE GENOMIC DNA]</scope>
    <source>
        <strain evidence="7 8">CT2</strain>
    </source>
</reference>
<keyword evidence="3" id="KW-0732">Signal</keyword>
<dbReference type="InterPro" id="IPR020568">
    <property type="entry name" value="Ribosomal_Su5_D2-typ_SF"/>
</dbReference>
<dbReference type="Pfam" id="PF00734">
    <property type="entry name" value="CBM_1"/>
    <property type="match status" value="1"/>
</dbReference>
<evidence type="ECO:0000313" key="8">
    <source>
        <dbReference type="Proteomes" id="UP000383932"/>
    </source>
</evidence>
<name>A0A5N5QQP4_9AGAM</name>
<accession>A0A5N5QQP4</accession>
<evidence type="ECO:0000256" key="1">
    <source>
        <dbReference type="ARBA" id="ARBA00004123"/>
    </source>
</evidence>
<keyword evidence="4" id="KW-0539">Nucleus</keyword>
<evidence type="ECO:0000256" key="2">
    <source>
        <dbReference type="ARBA" id="ARBA00022694"/>
    </source>
</evidence>
<dbReference type="EMBL" id="SSOP01000025">
    <property type="protein sequence ID" value="KAB5594085.1"/>
    <property type="molecule type" value="Genomic_DNA"/>
</dbReference>
<dbReference type="InterPro" id="IPR001247">
    <property type="entry name" value="ExoRNase_PH_dom1"/>
</dbReference>